<accession>A0A8H4RCT0</accession>
<protein>
    <recommendedName>
        <fullName evidence="2">Clr5 domain-containing protein</fullName>
    </recommendedName>
</protein>
<dbReference type="AlphaFoldDB" id="A0A8H4RCT0"/>
<evidence type="ECO:0000259" key="2">
    <source>
        <dbReference type="Pfam" id="PF14420"/>
    </source>
</evidence>
<sequence>MQSQQQLRWAGPPVPRAKPVPPEKWQEHEKELRELYDKMKLDDLIMMMKVRHNFTPSRRQYISQFEKWKMRKYQSPYGSQAAPAPSTSATERDAVQASQTQNAKRQHSLQSARSSQVSQGSRNRPPVPPKKRQVLSELMLSRDPYADLGAAFDNLETPRFEIGSPITATVRASSSTEIPLGGTIRHTSNTTAMSSLIGSDSSWFSMDEPSEREMLLPCPTESDASEWEDYEHSLWSTPGASSNQTTGRERRIDSSRPIESFSQHELQDMKIAADCLLSLTFDKESFALNVLLFKRIKQYPRCPTSVVHSALIACARSCQQPSQVEIAQNLLHQALDESKGPINEAENFVFRMLLADTYTRGQKYGDAIPHVKHAWRSVFSHRNFLQCLPKEHRALDLILYHYLSRSMRYHELLVDEDAPSNDIQLEVNPALLESQIQDQFLQKKPGPFELEDGRLNNPCIRSCIRWCTKEIEGTASEPRPWKTLIKKCEQHRWAQGTGLQLLVTLRMTENQILLALIFALELYLWQRWQTLRSDPAEQDDLLWAHQAENLMGISASELLGTVSNLIICESHREKSKLNRGLLARARTGASRLSKLSDQKIGVNFLCVFSKVAHLGPNISEGTENISNLIVLSWKGMFDLWNADQDAVRKVACLYAKEFVEETLFISLPEVHHSTPLPSDESKTSPQIMCAALLPTLASSLRSSQLSSLRILRDRIQQNVQHAMQEAAMTLPSDMFGDPRRSSTSLPSMDELSQVMASTLSLLPLHQASNSALDVLASMSDNALYRLGDIRRNGSIHIQRLIDDEDDEISC</sequence>
<feature type="domain" description="Clr5" evidence="2">
    <location>
        <begin position="22"/>
        <end position="72"/>
    </location>
</feature>
<dbReference type="Proteomes" id="UP000566819">
    <property type="component" value="Unassembled WGS sequence"/>
</dbReference>
<name>A0A8H4RCT0_9HELO</name>
<feature type="compositionally biased region" description="Polar residues" evidence="1">
    <location>
        <begin position="96"/>
        <end position="122"/>
    </location>
</feature>
<dbReference type="EMBL" id="JAAMPI010001196">
    <property type="protein sequence ID" value="KAF4626226.1"/>
    <property type="molecule type" value="Genomic_DNA"/>
</dbReference>
<keyword evidence="4" id="KW-1185">Reference proteome</keyword>
<feature type="compositionally biased region" description="Polar residues" evidence="1">
    <location>
        <begin position="234"/>
        <end position="246"/>
    </location>
</feature>
<proteinExistence type="predicted"/>
<organism evidence="3 4">
    <name type="scientific">Cudoniella acicularis</name>
    <dbReference type="NCBI Taxonomy" id="354080"/>
    <lineage>
        <taxon>Eukaryota</taxon>
        <taxon>Fungi</taxon>
        <taxon>Dikarya</taxon>
        <taxon>Ascomycota</taxon>
        <taxon>Pezizomycotina</taxon>
        <taxon>Leotiomycetes</taxon>
        <taxon>Helotiales</taxon>
        <taxon>Tricladiaceae</taxon>
        <taxon>Cudoniella</taxon>
    </lineage>
</organism>
<feature type="region of interest" description="Disordered" evidence="1">
    <location>
        <begin position="76"/>
        <end position="132"/>
    </location>
</feature>
<feature type="region of interest" description="Disordered" evidence="1">
    <location>
        <begin position="233"/>
        <end position="255"/>
    </location>
</feature>
<comment type="caution">
    <text evidence="3">The sequence shown here is derived from an EMBL/GenBank/DDBJ whole genome shotgun (WGS) entry which is preliminary data.</text>
</comment>
<feature type="compositionally biased region" description="Pro residues" evidence="1">
    <location>
        <begin position="12"/>
        <end position="22"/>
    </location>
</feature>
<dbReference type="InterPro" id="IPR025676">
    <property type="entry name" value="Clr5_dom"/>
</dbReference>
<evidence type="ECO:0000256" key="1">
    <source>
        <dbReference type="SAM" id="MobiDB-lite"/>
    </source>
</evidence>
<evidence type="ECO:0000313" key="4">
    <source>
        <dbReference type="Proteomes" id="UP000566819"/>
    </source>
</evidence>
<dbReference type="Pfam" id="PF14420">
    <property type="entry name" value="Clr5"/>
    <property type="match status" value="1"/>
</dbReference>
<evidence type="ECO:0000313" key="3">
    <source>
        <dbReference type="EMBL" id="KAF4626226.1"/>
    </source>
</evidence>
<dbReference type="OrthoDB" id="5083163at2759"/>
<reference evidence="3 4" key="1">
    <citation type="submission" date="2020-03" db="EMBL/GenBank/DDBJ databases">
        <title>Draft Genome Sequence of Cudoniella acicularis.</title>
        <authorList>
            <person name="Buettner E."/>
            <person name="Kellner H."/>
        </authorList>
    </citation>
    <scope>NUCLEOTIDE SEQUENCE [LARGE SCALE GENOMIC DNA]</scope>
    <source>
        <strain evidence="3 4">DSM 108380</strain>
    </source>
</reference>
<gene>
    <name evidence="3" type="ORF">G7Y89_g11937</name>
</gene>
<feature type="region of interest" description="Disordered" evidence="1">
    <location>
        <begin position="1"/>
        <end position="29"/>
    </location>
</feature>